<keyword evidence="3" id="KW-1185">Reference proteome</keyword>
<reference evidence="2 3" key="1">
    <citation type="submission" date="2020-04" db="EMBL/GenBank/DDBJ databases">
        <title>Usitatibacter rugosus gen. nov., sp. nov. and Usitatibacter palustris sp. nov., novel members of Usitatibacteraceae fam. nov. within the order Nitrosomonadales isolated from soil.</title>
        <authorList>
            <person name="Huber K.J."/>
            <person name="Neumann-Schaal M."/>
            <person name="Geppert A."/>
            <person name="Luckner M."/>
            <person name="Wanner G."/>
            <person name="Overmann J."/>
        </authorList>
    </citation>
    <scope>NUCLEOTIDE SEQUENCE [LARGE SCALE GENOMIC DNA]</scope>
    <source>
        <strain evidence="2 3">Swamp67</strain>
    </source>
</reference>
<dbReference type="EMBL" id="CP053073">
    <property type="protein sequence ID" value="QJR14412.1"/>
    <property type="molecule type" value="Genomic_DNA"/>
</dbReference>
<dbReference type="InParanoid" id="A0A6M4H557"/>
<dbReference type="Proteomes" id="UP000503096">
    <property type="component" value="Chromosome"/>
</dbReference>
<gene>
    <name evidence="2" type="ORF">DSM104440_01208</name>
</gene>
<dbReference type="KEGG" id="upl:DSM104440_01208"/>
<sequence>MKWLALAACAFGLGACALLEEEKPAPVVVAPAPPRKPTSADELLAYLDRLRALDEAALALETSRQREFAKKDPTDLARLKAALALSTSPQSEEADILALIEPLLREGYAIQDADALAMASFLQGMALERRRLKESAAVANGRSRDDRKAMDAQKHRADHLEQRVTQLQQKIDALTSLEKSLSKRATQGK</sequence>
<protein>
    <submittedName>
        <fullName evidence="2">Uncharacterized protein</fullName>
    </submittedName>
</protein>
<accession>A0A6M4H557</accession>
<evidence type="ECO:0000256" key="1">
    <source>
        <dbReference type="SAM" id="MobiDB-lite"/>
    </source>
</evidence>
<organism evidence="2 3">
    <name type="scientific">Usitatibacter palustris</name>
    <dbReference type="NCBI Taxonomy" id="2732487"/>
    <lineage>
        <taxon>Bacteria</taxon>
        <taxon>Pseudomonadati</taxon>
        <taxon>Pseudomonadota</taxon>
        <taxon>Betaproteobacteria</taxon>
        <taxon>Nitrosomonadales</taxon>
        <taxon>Usitatibacteraceae</taxon>
        <taxon>Usitatibacter</taxon>
    </lineage>
</organism>
<feature type="region of interest" description="Disordered" evidence="1">
    <location>
        <begin position="137"/>
        <end position="159"/>
    </location>
</feature>
<dbReference type="PROSITE" id="PS51257">
    <property type="entry name" value="PROKAR_LIPOPROTEIN"/>
    <property type="match status" value="1"/>
</dbReference>
<feature type="compositionally biased region" description="Basic and acidic residues" evidence="1">
    <location>
        <begin position="142"/>
        <end position="159"/>
    </location>
</feature>
<evidence type="ECO:0000313" key="2">
    <source>
        <dbReference type="EMBL" id="QJR14412.1"/>
    </source>
</evidence>
<proteinExistence type="predicted"/>
<name>A0A6M4H557_9PROT</name>
<dbReference type="RefSeq" id="WP_171161168.1">
    <property type="nucleotide sequence ID" value="NZ_CP053073.1"/>
</dbReference>
<dbReference type="AlphaFoldDB" id="A0A6M4H557"/>
<evidence type="ECO:0000313" key="3">
    <source>
        <dbReference type="Proteomes" id="UP000503096"/>
    </source>
</evidence>